<keyword evidence="3" id="KW-1185">Reference proteome</keyword>
<feature type="region of interest" description="Disordered" evidence="1">
    <location>
        <begin position="60"/>
        <end position="88"/>
    </location>
</feature>
<protein>
    <submittedName>
        <fullName evidence="2">Uncharacterized protein</fullName>
    </submittedName>
</protein>
<evidence type="ECO:0000313" key="2">
    <source>
        <dbReference type="EMBL" id="GFO43202.1"/>
    </source>
</evidence>
<proteinExistence type="predicted"/>
<reference evidence="2 3" key="1">
    <citation type="journal article" date="2021" name="Elife">
        <title>Chloroplast acquisition without the gene transfer in kleptoplastic sea slugs, Plakobranchus ocellatus.</title>
        <authorList>
            <person name="Maeda T."/>
            <person name="Takahashi S."/>
            <person name="Yoshida T."/>
            <person name="Shimamura S."/>
            <person name="Takaki Y."/>
            <person name="Nagai Y."/>
            <person name="Toyoda A."/>
            <person name="Suzuki Y."/>
            <person name="Arimoto A."/>
            <person name="Ishii H."/>
            <person name="Satoh N."/>
            <person name="Nishiyama T."/>
            <person name="Hasebe M."/>
            <person name="Maruyama T."/>
            <person name="Minagawa J."/>
            <person name="Obokata J."/>
            <person name="Shigenobu S."/>
        </authorList>
    </citation>
    <scope>NUCLEOTIDE SEQUENCE [LARGE SCALE GENOMIC DNA]</scope>
</reference>
<comment type="caution">
    <text evidence="2">The sequence shown here is derived from an EMBL/GenBank/DDBJ whole genome shotgun (WGS) entry which is preliminary data.</text>
</comment>
<evidence type="ECO:0000256" key="1">
    <source>
        <dbReference type="SAM" id="MobiDB-lite"/>
    </source>
</evidence>
<dbReference type="Proteomes" id="UP000735302">
    <property type="component" value="Unassembled WGS sequence"/>
</dbReference>
<name>A0AAV4DG54_9GAST</name>
<organism evidence="2 3">
    <name type="scientific">Plakobranchus ocellatus</name>
    <dbReference type="NCBI Taxonomy" id="259542"/>
    <lineage>
        <taxon>Eukaryota</taxon>
        <taxon>Metazoa</taxon>
        <taxon>Spiralia</taxon>
        <taxon>Lophotrochozoa</taxon>
        <taxon>Mollusca</taxon>
        <taxon>Gastropoda</taxon>
        <taxon>Heterobranchia</taxon>
        <taxon>Euthyneura</taxon>
        <taxon>Panpulmonata</taxon>
        <taxon>Sacoglossa</taxon>
        <taxon>Placobranchoidea</taxon>
        <taxon>Plakobranchidae</taxon>
        <taxon>Plakobranchus</taxon>
    </lineage>
</organism>
<gene>
    <name evidence="2" type="ORF">PoB_006970700</name>
</gene>
<dbReference type="EMBL" id="BLXT01007857">
    <property type="protein sequence ID" value="GFO43202.1"/>
    <property type="molecule type" value="Genomic_DNA"/>
</dbReference>
<accession>A0AAV4DG54</accession>
<evidence type="ECO:0000313" key="3">
    <source>
        <dbReference type="Proteomes" id="UP000735302"/>
    </source>
</evidence>
<sequence length="122" mass="13054">MFSRQVKATRSYLSFIQEFQEGSTSTSTCRKGNSPGRNRTAILSACSMAAVTSLCVVREREGGADDSPRVLPPEVSVTSGETNRPGDWSDSNFSSFVNSINPVSSVFTSSSFLSFTPALAVN</sequence>
<dbReference type="AlphaFoldDB" id="A0AAV4DG54"/>